<sequence>MCFRGDLIGEEDRRDNTQSRGGSPPRSRHAPDSWTLLGLLDARARANDGFRDRRRPNELVNVKPNVFAGDLWPLFRSSQLGFNEIVDVSRRKLCLPHTRPSAPGTVRRKFRIYAFGGDLSSVLGQRRCWRTEKTAREGVLDPLLLGFGWWSM</sequence>
<reference evidence="3" key="1">
    <citation type="submission" date="2016-11" db="UniProtKB">
        <authorList>
            <consortium name="WormBaseParasite"/>
        </authorList>
    </citation>
    <scope>IDENTIFICATION</scope>
</reference>
<protein>
    <submittedName>
        <fullName evidence="3">Uncharacterized protein</fullName>
    </submittedName>
</protein>
<evidence type="ECO:0000313" key="2">
    <source>
        <dbReference type="Proteomes" id="UP000095287"/>
    </source>
</evidence>
<proteinExistence type="predicted"/>
<keyword evidence="2" id="KW-1185">Reference proteome</keyword>
<dbReference type="WBParaSite" id="L893_g7452.t1">
    <property type="protein sequence ID" value="L893_g7452.t1"/>
    <property type="gene ID" value="L893_g7452"/>
</dbReference>
<feature type="region of interest" description="Disordered" evidence="1">
    <location>
        <begin position="1"/>
        <end position="32"/>
    </location>
</feature>
<organism evidence="2 3">
    <name type="scientific">Steinernema glaseri</name>
    <dbReference type="NCBI Taxonomy" id="37863"/>
    <lineage>
        <taxon>Eukaryota</taxon>
        <taxon>Metazoa</taxon>
        <taxon>Ecdysozoa</taxon>
        <taxon>Nematoda</taxon>
        <taxon>Chromadorea</taxon>
        <taxon>Rhabditida</taxon>
        <taxon>Tylenchina</taxon>
        <taxon>Panagrolaimomorpha</taxon>
        <taxon>Strongyloidoidea</taxon>
        <taxon>Steinernematidae</taxon>
        <taxon>Steinernema</taxon>
    </lineage>
</organism>
<accession>A0A1I8AMC4</accession>
<dbReference type="Proteomes" id="UP000095287">
    <property type="component" value="Unplaced"/>
</dbReference>
<evidence type="ECO:0000313" key="3">
    <source>
        <dbReference type="WBParaSite" id="L893_g7452.t1"/>
    </source>
</evidence>
<name>A0A1I8AMC4_9BILA</name>
<evidence type="ECO:0000256" key="1">
    <source>
        <dbReference type="SAM" id="MobiDB-lite"/>
    </source>
</evidence>
<dbReference type="AlphaFoldDB" id="A0A1I8AMC4"/>